<name>A0A8G2FW60_PICTO</name>
<dbReference type="InterPro" id="IPR038187">
    <property type="entry name" value="NAC_A/B_dom_sf"/>
</dbReference>
<dbReference type="GO" id="GO:0003723">
    <property type="term" value="F:RNA binding"/>
    <property type="evidence" value="ECO:0007669"/>
    <property type="project" value="UniProtKB-UniRule"/>
</dbReference>
<dbReference type="OrthoDB" id="53273at2157"/>
<accession>A0A8G2FW60</accession>
<comment type="similarity">
    <text evidence="4">Belongs to the NAC-alpha family.</text>
</comment>
<comment type="caution">
    <text evidence="7">The sequence shown here is derived from an EMBL/GenBank/DDBJ whole genome shotgun (WGS) entry which is preliminary data.</text>
</comment>
<organism evidence="7 8">
    <name type="scientific">Picrophilus torridus (strain ATCC 700027 / DSM 9790 / JCM 10055 / NBRC 100828 / KAW 2/3)</name>
    <dbReference type="NCBI Taxonomy" id="1122961"/>
    <lineage>
        <taxon>Archaea</taxon>
        <taxon>Methanobacteriati</taxon>
        <taxon>Thermoplasmatota</taxon>
        <taxon>Thermoplasmata</taxon>
        <taxon>Thermoplasmatales</taxon>
        <taxon>Picrophilaceae</taxon>
        <taxon>Picrophilus</taxon>
    </lineage>
</organism>
<protein>
    <recommendedName>
        <fullName evidence="4 5">Nascent polypeptide-associated complex protein</fullName>
    </recommendedName>
</protein>
<reference evidence="7 8" key="1">
    <citation type="submission" date="2017-04" db="EMBL/GenBank/DDBJ databases">
        <authorList>
            <person name="Varghese N."/>
            <person name="Submissions S."/>
        </authorList>
    </citation>
    <scope>NUCLEOTIDE SEQUENCE [LARGE SCALE GENOMIC DNA]</scope>
    <source>
        <strain evidence="7 8">DSM 9789</strain>
    </source>
</reference>
<dbReference type="GeneID" id="2843976"/>
<dbReference type="PROSITE" id="PS51151">
    <property type="entry name" value="NAC_AB"/>
    <property type="match status" value="1"/>
</dbReference>
<dbReference type="Gene3D" id="1.10.8.10">
    <property type="entry name" value="DNA helicase RuvA subunit, C-terminal domain"/>
    <property type="match status" value="1"/>
</dbReference>
<evidence type="ECO:0000256" key="4">
    <source>
        <dbReference type="HAMAP-Rule" id="MF_00814"/>
    </source>
</evidence>
<feature type="domain" description="NAC-A/B" evidence="6">
    <location>
        <begin position="1"/>
        <end position="68"/>
    </location>
</feature>
<gene>
    <name evidence="4" type="primary">nac</name>
    <name evidence="7" type="ORF">SAMN02745355_0462</name>
</gene>
<dbReference type="HAMAP" id="MF_00814">
    <property type="entry name" value="NAC_arch"/>
    <property type="match status" value="1"/>
</dbReference>
<dbReference type="SUPFAM" id="SSF46934">
    <property type="entry name" value="UBA-like"/>
    <property type="match status" value="1"/>
</dbReference>
<evidence type="ECO:0000256" key="2">
    <source>
        <dbReference type="ARBA" id="ARBA00022884"/>
    </source>
</evidence>
<evidence type="ECO:0000313" key="8">
    <source>
        <dbReference type="Proteomes" id="UP000192315"/>
    </source>
</evidence>
<comment type="subunit">
    <text evidence="4">Homodimer. Interacts with the ribosome. Binds ribosomal RNA.</text>
</comment>
<dbReference type="RefSeq" id="WP_011177335.1">
    <property type="nucleotide sequence ID" value="NC_005877.1"/>
</dbReference>
<dbReference type="Pfam" id="PF01849">
    <property type="entry name" value="NAC"/>
    <property type="match status" value="1"/>
</dbReference>
<evidence type="ECO:0000256" key="3">
    <source>
        <dbReference type="ARBA" id="ARBA00022927"/>
    </source>
</evidence>
<dbReference type="InterPro" id="IPR005231">
    <property type="entry name" value="NAC_arc"/>
</dbReference>
<dbReference type="GO" id="GO:0015031">
    <property type="term" value="P:protein transport"/>
    <property type="evidence" value="ECO:0007669"/>
    <property type="project" value="UniProtKB-UniRule"/>
</dbReference>
<dbReference type="Gene3D" id="2.20.70.30">
    <property type="entry name" value="Nascent polypeptide-associated complex domain"/>
    <property type="match status" value="1"/>
</dbReference>
<proteinExistence type="inferred from homology"/>
<evidence type="ECO:0000313" key="7">
    <source>
        <dbReference type="EMBL" id="SMD30573.1"/>
    </source>
</evidence>
<evidence type="ECO:0000256" key="5">
    <source>
        <dbReference type="NCBIfam" id="TIGR00264"/>
    </source>
</evidence>
<sequence>MNPREIRRMMAQMGIKSTEMSDVKQVIFKGKDKDYIIDNASVTMIEAQGQKTFQVLGNLREVKKEVEQYSEDDIKLVMEQAKVTREKAIEALKAANGEPAQAILNLTS</sequence>
<dbReference type="NCBIfam" id="TIGR00264">
    <property type="entry name" value="archaeal-type nascent polypeptide-associated complex protein"/>
    <property type="match status" value="1"/>
</dbReference>
<keyword evidence="8" id="KW-1185">Reference proteome</keyword>
<dbReference type="InterPro" id="IPR002715">
    <property type="entry name" value="Nas_poly-pep-assoc_cplx_dom"/>
</dbReference>
<keyword evidence="3 4" id="KW-0653">Protein transport</keyword>
<dbReference type="AlphaFoldDB" id="A0A8G2FW60"/>
<dbReference type="SMR" id="A0A8G2FW60"/>
<dbReference type="SMART" id="SM01407">
    <property type="entry name" value="NAC"/>
    <property type="match status" value="1"/>
</dbReference>
<keyword evidence="1 4" id="KW-0813">Transport</keyword>
<dbReference type="CDD" id="cd14359">
    <property type="entry name" value="UBA_AeNAC"/>
    <property type="match status" value="1"/>
</dbReference>
<keyword evidence="2 4" id="KW-0694">RNA-binding</keyword>
<evidence type="ECO:0000259" key="6">
    <source>
        <dbReference type="PROSITE" id="PS51151"/>
    </source>
</evidence>
<dbReference type="InterPro" id="IPR009060">
    <property type="entry name" value="UBA-like_sf"/>
</dbReference>
<dbReference type="Proteomes" id="UP000192315">
    <property type="component" value="Unassembled WGS sequence"/>
</dbReference>
<evidence type="ECO:0000256" key="1">
    <source>
        <dbReference type="ARBA" id="ARBA00022448"/>
    </source>
</evidence>
<dbReference type="EMBL" id="FWYE01000001">
    <property type="protein sequence ID" value="SMD30573.1"/>
    <property type="molecule type" value="Genomic_DNA"/>
</dbReference>
<comment type="function">
    <text evidence="4">Contacts the emerging nascent chain on the ribosome.</text>
</comment>